<dbReference type="SUPFAM" id="SSF54427">
    <property type="entry name" value="NTF2-like"/>
    <property type="match status" value="1"/>
</dbReference>
<accession>A0A431TNS5</accession>
<name>A0A431TNS5_9BURK</name>
<keyword evidence="3" id="KW-1185">Reference proteome</keyword>
<evidence type="ECO:0000313" key="2">
    <source>
        <dbReference type="EMBL" id="RTQ35198.1"/>
    </source>
</evidence>
<sequence length="122" mass="13515">MTTLAIANKLVALCKEGKFDECESLYTADAVSVEASAPPGQAREAVGLAAIRAKGEWWVANHEVHSMQVAGPWPHGDRFIVGFRFDVTMKATGHRFTMEEMALYTTKDGKIVKEEFFYDTGE</sequence>
<dbReference type="OrthoDB" id="336094at2"/>
<proteinExistence type="predicted"/>
<dbReference type="InterPro" id="IPR046860">
    <property type="entry name" value="SnoaL_5"/>
</dbReference>
<dbReference type="AlphaFoldDB" id="A0A431TNS5"/>
<protein>
    <submittedName>
        <fullName evidence="2">Nuclear transport factor 2 family protein</fullName>
    </submittedName>
</protein>
<feature type="domain" description="SnoaL-like" evidence="1">
    <location>
        <begin position="1"/>
        <end position="118"/>
    </location>
</feature>
<dbReference type="RefSeq" id="WP_093205157.1">
    <property type="nucleotide sequence ID" value="NZ_RXOE01000002.1"/>
</dbReference>
<dbReference type="Pfam" id="PF20409">
    <property type="entry name" value="SnoaL_5"/>
    <property type="match status" value="1"/>
</dbReference>
<comment type="caution">
    <text evidence="2">The sequence shown here is derived from an EMBL/GenBank/DDBJ whole genome shotgun (WGS) entry which is preliminary data.</text>
</comment>
<reference evidence="2 3" key="1">
    <citation type="submission" date="2018-12" db="EMBL/GenBank/DDBJ databases">
        <title>The genome of Variovorax gossypii DSM 100435.</title>
        <authorList>
            <person name="Gao J."/>
            <person name="Sun J."/>
        </authorList>
    </citation>
    <scope>NUCLEOTIDE SEQUENCE [LARGE SCALE GENOMIC DNA]</scope>
    <source>
        <strain evidence="2 3">DSM 100435</strain>
    </source>
</reference>
<evidence type="ECO:0000259" key="1">
    <source>
        <dbReference type="Pfam" id="PF20409"/>
    </source>
</evidence>
<dbReference type="EMBL" id="RXOE01000002">
    <property type="protein sequence ID" value="RTQ35198.1"/>
    <property type="molecule type" value="Genomic_DNA"/>
</dbReference>
<dbReference type="InterPro" id="IPR032710">
    <property type="entry name" value="NTF2-like_dom_sf"/>
</dbReference>
<evidence type="ECO:0000313" key="3">
    <source>
        <dbReference type="Proteomes" id="UP000267418"/>
    </source>
</evidence>
<gene>
    <name evidence="2" type="ORF">EJP69_12500</name>
</gene>
<dbReference type="Gene3D" id="3.10.450.50">
    <property type="match status" value="1"/>
</dbReference>
<dbReference type="Proteomes" id="UP000267418">
    <property type="component" value="Unassembled WGS sequence"/>
</dbReference>
<organism evidence="2 3">
    <name type="scientific">Variovorax gossypii</name>
    <dbReference type="NCBI Taxonomy" id="1679495"/>
    <lineage>
        <taxon>Bacteria</taxon>
        <taxon>Pseudomonadati</taxon>
        <taxon>Pseudomonadota</taxon>
        <taxon>Betaproteobacteria</taxon>
        <taxon>Burkholderiales</taxon>
        <taxon>Comamonadaceae</taxon>
        <taxon>Variovorax</taxon>
    </lineage>
</organism>